<dbReference type="Proteomes" id="UP000238479">
    <property type="component" value="Unassembled WGS sequence"/>
</dbReference>
<dbReference type="Gramene" id="PRQ60802">
    <property type="protein sequence ID" value="PRQ60802"/>
    <property type="gene ID" value="RchiOBHm_Chr0c39g0503161"/>
</dbReference>
<accession>A0A2P6SQ55</accession>
<dbReference type="AlphaFoldDB" id="A0A2P6SQ55"/>
<reference evidence="1 2" key="1">
    <citation type="journal article" date="2018" name="Nat. Genet.">
        <title>The Rosa genome provides new insights in the design of modern roses.</title>
        <authorList>
            <person name="Bendahmane M."/>
        </authorList>
    </citation>
    <scope>NUCLEOTIDE SEQUENCE [LARGE SCALE GENOMIC DNA]</scope>
    <source>
        <strain evidence="2">cv. Old Blush</strain>
    </source>
</reference>
<gene>
    <name evidence="1" type="ORF">RchiOBHm_Chr0c39g0503161</name>
</gene>
<protein>
    <submittedName>
        <fullName evidence="1">Uncharacterized protein</fullName>
    </submittedName>
</protein>
<dbReference type="EMBL" id="PDCK01000034">
    <property type="protein sequence ID" value="PRQ60802.1"/>
    <property type="molecule type" value="Genomic_DNA"/>
</dbReference>
<name>A0A2P6SQ55_ROSCH</name>
<sequence>MCLETVLFLKEFYLHYLVIWLINKHHLTFQAWLKQCMDLVMVDQWVELLVLLWFIWKAKNDELWFGKDCNPP</sequence>
<keyword evidence="2" id="KW-1185">Reference proteome</keyword>
<evidence type="ECO:0000313" key="2">
    <source>
        <dbReference type="Proteomes" id="UP000238479"/>
    </source>
</evidence>
<evidence type="ECO:0000313" key="1">
    <source>
        <dbReference type="EMBL" id="PRQ60802.1"/>
    </source>
</evidence>
<comment type="caution">
    <text evidence="1">The sequence shown here is derived from an EMBL/GenBank/DDBJ whole genome shotgun (WGS) entry which is preliminary data.</text>
</comment>
<organism evidence="1 2">
    <name type="scientific">Rosa chinensis</name>
    <name type="common">China rose</name>
    <dbReference type="NCBI Taxonomy" id="74649"/>
    <lineage>
        <taxon>Eukaryota</taxon>
        <taxon>Viridiplantae</taxon>
        <taxon>Streptophyta</taxon>
        <taxon>Embryophyta</taxon>
        <taxon>Tracheophyta</taxon>
        <taxon>Spermatophyta</taxon>
        <taxon>Magnoliopsida</taxon>
        <taxon>eudicotyledons</taxon>
        <taxon>Gunneridae</taxon>
        <taxon>Pentapetalae</taxon>
        <taxon>rosids</taxon>
        <taxon>fabids</taxon>
        <taxon>Rosales</taxon>
        <taxon>Rosaceae</taxon>
        <taxon>Rosoideae</taxon>
        <taxon>Rosoideae incertae sedis</taxon>
        <taxon>Rosa</taxon>
    </lineage>
</organism>
<proteinExistence type="predicted"/>